<accession>A0A1C5JZX4</accession>
<dbReference type="InterPro" id="IPR018114">
    <property type="entry name" value="TRYPSIN_HIS"/>
</dbReference>
<dbReference type="Gene3D" id="2.40.10.10">
    <property type="entry name" value="Trypsin-like serine proteases"/>
    <property type="match status" value="2"/>
</dbReference>
<proteinExistence type="predicted"/>
<dbReference type="EMBL" id="LT607752">
    <property type="protein sequence ID" value="SCG76115.1"/>
    <property type="molecule type" value="Genomic_DNA"/>
</dbReference>
<evidence type="ECO:0000256" key="1">
    <source>
        <dbReference type="SAM" id="SignalP"/>
    </source>
</evidence>
<dbReference type="PROSITE" id="PS00134">
    <property type="entry name" value="TRYPSIN_HIS"/>
    <property type="match status" value="1"/>
</dbReference>
<dbReference type="SUPFAM" id="SSF50494">
    <property type="entry name" value="Trypsin-like serine proteases"/>
    <property type="match status" value="1"/>
</dbReference>
<organism evidence="2 3">
    <name type="scientific">Micromonospora rifamycinica</name>
    <dbReference type="NCBI Taxonomy" id="291594"/>
    <lineage>
        <taxon>Bacteria</taxon>
        <taxon>Bacillati</taxon>
        <taxon>Actinomycetota</taxon>
        <taxon>Actinomycetes</taxon>
        <taxon>Micromonosporales</taxon>
        <taxon>Micromonosporaceae</taxon>
        <taxon>Micromonospora</taxon>
    </lineage>
</organism>
<gene>
    <name evidence="2" type="ORF">GA0070623_4085</name>
</gene>
<dbReference type="Proteomes" id="UP000198226">
    <property type="component" value="Chromosome I"/>
</dbReference>
<sequence>MNNSLRRIIALVGVGVVLPFMAVPANAAAPRPLSVAAVAAMTPERQATVLEPLRLAADAVAQVGQGTRADIYTQVEMAADYRSINVYLTDVRQGRAFIAAVRRVNPRVDTRLINVVQSRKSRQQLRQEITALTERTDLPFTVGLAGSSVDGSVIELAVDDTEAAHAYLASPAVTQRRATADATEIRIRQAPPSKPLSRWNDTSPFYAGAALGPAYGSESYCTSGIPAVSTWDGRQWLVTAGHCYNVGDNVSAAGGNYIGQVKYKRADLDSLFIEAPTNRYTWDGLDATGYSRYLNGVRNVAVGDFLCQLGYNSKVVCNIRTVYAGNASWVVNGTTVWGSYGVPNAGGIVGRGGDSGGPVIYLNDPNSRQLNGIVSYGYGCNASGCTTGLAWVDVWSIFNGFAIKLNPS</sequence>
<dbReference type="GO" id="GO:0004252">
    <property type="term" value="F:serine-type endopeptidase activity"/>
    <property type="evidence" value="ECO:0007669"/>
    <property type="project" value="InterPro"/>
</dbReference>
<reference evidence="3" key="1">
    <citation type="submission" date="2016-06" db="EMBL/GenBank/DDBJ databases">
        <authorList>
            <person name="Varghese N."/>
            <person name="Submissions Spin"/>
        </authorList>
    </citation>
    <scope>NUCLEOTIDE SEQUENCE [LARGE SCALE GENOMIC DNA]</scope>
    <source>
        <strain evidence="3">DSM 44983</strain>
    </source>
</reference>
<keyword evidence="3" id="KW-1185">Reference proteome</keyword>
<protein>
    <recommendedName>
        <fullName evidence="4">Trypsin</fullName>
    </recommendedName>
</protein>
<feature type="chain" id="PRO_5008720106" description="Trypsin" evidence="1">
    <location>
        <begin position="28"/>
        <end position="408"/>
    </location>
</feature>
<dbReference type="AlphaFoldDB" id="A0A1C5JZX4"/>
<dbReference type="OrthoDB" id="4413809at2"/>
<name>A0A1C5JZX4_9ACTN</name>
<evidence type="ECO:0008006" key="4">
    <source>
        <dbReference type="Google" id="ProtNLM"/>
    </source>
</evidence>
<dbReference type="RefSeq" id="WP_157517538.1">
    <property type="nucleotide sequence ID" value="NZ_LRMV01000061.1"/>
</dbReference>
<evidence type="ECO:0000313" key="2">
    <source>
        <dbReference type="EMBL" id="SCG76115.1"/>
    </source>
</evidence>
<dbReference type="GO" id="GO:0006508">
    <property type="term" value="P:proteolysis"/>
    <property type="evidence" value="ECO:0007669"/>
    <property type="project" value="InterPro"/>
</dbReference>
<evidence type="ECO:0000313" key="3">
    <source>
        <dbReference type="Proteomes" id="UP000198226"/>
    </source>
</evidence>
<dbReference type="InterPro" id="IPR009003">
    <property type="entry name" value="Peptidase_S1_PA"/>
</dbReference>
<feature type="signal peptide" evidence="1">
    <location>
        <begin position="1"/>
        <end position="27"/>
    </location>
</feature>
<dbReference type="InterPro" id="IPR043504">
    <property type="entry name" value="Peptidase_S1_PA_chymotrypsin"/>
</dbReference>
<keyword evidence="1" id="KW-0732">Signal</keyword>